<keyword evidence="3" id="KW-0378">Hydrolase</keyword>
<evidence type="ECO:0000256" key="3">
    <source>
        <dbReference type="ARBA" id="ARBA00022801"/>
    </source>
</evidence>
<dbReference type="InterPro" id="IPR054613">
    <property type="entry name" value="Peptidase_S78_dom"/>
</dbReference>
<organism evidence="5 6">
    <name type="scientific">Peteryoungia ipomoeae</name>
    <dbReference type="NCBI Taxonomy" id="1210932"/>
    <lineage>
        <taxon>Bacteria</taxon>
        <taxon>Pseudomonadati</taxon>
        <taxon>Pseudomonadota</taxon>
        <taxon>Alphaproteobacteria</taxon>
        <taxon>Hyphomicrobiales</taxon>
        <taxon>Rhizobiaceae</taxon>
        <taxon>Peteryoungia</taxon>
    </lineage>
</organism>
<dbReference type="InterPro" id="IPR006433">
    <property type="entry name" value="Prohead_protease"/>
</dbReference>
<evidence type="ECO:0000259" key="4">
    <source>
        <dbReference type="Pfam" id="PF04586"/>
    </source>
</evidence>
<dbReference type="NCBIfam" id="TIGR01543">
    <property type="entry name" value="proheadase_HK97"/>
    <property type="match status" value="1"/>
</dbReference>
<dbReference type="EMBL" id="STGV01000003">
    <property type="protein sequence ID" value="THV22896.1"/>
    <property type="molecule type" value="Genomic_DNA"/>
</dbReference>
<sequence>MSSFNGAAAPRFTYAGLTLKGVDRQGVFSGYASLFGEVDLGRDAIEPGAFAASIEKRGAAGVRMLYQHDPAEVIGRWTVLKEDRRGLYVEGQLSTDVARAREVHALMREGALDGLSIGFRAVKTRNERGSGVRRIVEADLWEISVVTFPMLPGARVSDVKHRRFWRDRETELVRLMRRAARSMAKTHFTKG</sequence>
<keyword evidence="2 5" id="KW-0645">Protease</keyword>
<dbReference type="SUPFAM" id="SSF50789">
    <property type="entry name" value="Herpes virus serine proteinase, assemblin"/>
    <property type="match status" value="1"/>
</dbReference>
<accession>A0A4V4HMN3</accession>
<evidence type="ECO:0000256" key="2">
    <source>
        <dbReference type="ARBA" id="ARBA00022670"/>
    </source>
</evidence>
<reference evidence="5 6" key="1">
    <citation type="submission" date="2019-04" db="EMBL/GenBank/DDBJ databases">
        <title>Genome sequence of strain shin9-1.</title>
        <authorList>
            <person name="Gao J."/>
            <person name="Sun J."/>
        </authorList>
    </citation>
    <scope>NUCLEOTIDE SEQUENCE [LARGE SCALE GENOMIC DNA]</scope>
    <source>
        <strain evidence="6">shin9-1</strain>
    </source>
</reference>
<gene>
    <name evidence="5" type="ORF">FAA97_09615</name>
</gene>
<keyword evidence="1" id="KW-1188">Viral release from host cell</keyword>
<dbReference type="GO" id="GO:0006508">
    <property type="term" value="P:proteolysis"/>
    <property type="evidence" value="ECO:0007669"/>
    <property type="project" value="UniProtKB-KW"/>
</dbReference>
<keyword evidence="6" id="KW-1185">Reference proteome</keyword>
<dbReference type="AlphaFoldDB" id="A0A4V4HMN3"/>
<feature type="domain" description="Prohead serine protease" evidence="4">
    <location>
        <begin position="24"/>
        <end position="160"/>
    </location>
</feature>
<evidence type="ECO:0000313" key="6">
    <source>
        <dbReference type="Proteomes" id="UP000308828"/>
    </source>
</evidence>
<proteinExistence type="predicted"/>
<name>A0A4V4HMN3_9HYPH</name>
<dbReference type="OrthoDB" id="9804926at2"/>
<protein>
    <submittedName>
        <fullName evidence="5">HK97 family phage prohead protease</fullName>
    </submittedName>
</protein>
<dbReference type="GO" id="GO:0008233">
    <property type="term" value="F:peptidase activity"/>
    <property type="evidence" value="ECO:0007669"/>
    <property type="project" value="UniProtKB-KW"/>
</dbReference>
<dbReference type="RefSeq" id="WP_136598339.1">
    <property type="nucleotide sequence ID" value="NZ_STGV01000003.1"/>
</dbReference>
<dbReference type="Proteomes" id="UP000308828">
    <property type="component" value="Unassembled WGS sequence"/>
</dbReference>
<evidence type="ECO:0000256" key="1">
    <source>
        <dbReference type="ARBA" id="ARBA00022612"/>
    </source>
</evidence>
<evidence type="ECO:0000313" key="5">
    <source>
        <dbReference type="EMBL" id="THV22896.1"/>
    </source>
</evidence>
<dbReference type="Pfam" id="PF04586">
    <property type="entry name" value="Peptidase_S78"/>
    <property type="match status" value="1"/>
</dbReference>
<comment type="caution">
    <text evidence="5">The sequence shown here is derived from an EMBL/GenBank/DDBJ whole genome shotgun (WGS) entry which is preliminary data.</text>
</comment>